<dbReference type="GO" id="GO:0004029">
    <property type="term" value="F:aldehyde dehydrogenase (NAD+) activity"/>
    <property type="evidence" value="ECO:0007669"/>
    <property type="project" value="TreeGrafter"/>
</dbReference>
<dbReference type="PANTHER" id="PTHR48079">
    <property type="entry name" value="PROTEIN YEEZ"/>
    <property type="match status" value="1"/>
</dbReference>
<evidence type="ECO:0000259" key="2">
    <source>
        <dbReference type="Pfam" id="PF01370"/>
    </source>
</evidence>
<dbReference type="PANTHER" id="PTHR48079:SF6">
    <property type="entry name" value="NAD(P)-BINDING DOMAIN-CONTAINING PROTEIN-RELATED"/>
    <property type="match status" value="1"/>
</dbReference>
<dbReference type="GO" id="GO:0005737">
    <property type="term" value="C:cytoplasm"/>
    <property type="evidence" value="ECO:0007669"/>
    <property type="project" value="TreeGrafter"/>
</dbReference>
<evidence type="ECO:0000313" key="3">
    <source>
        <dbReference type="EMBL" id="AEH85841.1"/>
    </source>
</evidence>
<dbReference type="CDD" id="cd05229">
    <property type="entry name" value="SDR_a3"/>
    <property type="match status" value="1"/>
</dbReference>
<feature type="domain" description="NAD-dependent epimerase/dehydratase" evidence="2">
    <location>
        <begin position="4"/>
        <end position="220"/>
    </location>
</feature>
<gene>
    <name evidence="3" type="ordered locus">Mesop_1359</name>
</gene>
<name>F7YGV7_MESOW</name>
<dbReference type="InterPro" id="IPR036291">
    <property type="entry name" value="NAD(P)-bd_dom_sf"/>
</dbReference>
<dbReference type="Pfam" id="PF01370">
    <property type="entry name" value="Epimerase"/>
    <property type="match status" value="1"/>
</dbReference>
<dbReference type="STRING" id="536019.Mesop_1359"/>
<feature type="region of interest" description="Disordered" evidence="1">
    <location>
        <begin position="300"/>
        <end position="319"/>
    </location>
</feature>
<dbReference type="eggNOG" id="COG0451">
    <property type="taxonomic scope" value="Bacteria"/>
</dbReference>
<protein>
    <submittedName>
        <fullName evidence="3">NmrA family protein</fullName>
    </submittedName>
</protein>
<dbReference type="HOGENOM" id="CLU_049717_0_0_5"/>
<dbReference type="InterPro" id="IPR001509">
    <property type="entry name" value="Epimerase_deHydtase"/>
</dbReference>
<proteinExistence type="predicted"/>
<accession>F7YGV7</accession>
<reference evidence="3 4" key="1">
    <citation type="submission" date="2010-10" db="EMBL/GenBank/DDBJ databases">
        <title>Complete sequence of Mesorhizobium opportunistum WSM2075.</title>
        <authorList>
            <consortium name="US DOE Joint Genome Institute"/>
            <person name="Lucas S."/>
            <person name="Copeland A."/>
            <person name="Lapidus A."/>
            <person name="Cheng J.-F."/>
            <person name="Bruce D."/>
            <person name="Goodwin L."/>
            <person name="Pitluck S."/>
            <person name="Chertkov O."/>
            <person name="Misra M."/>
            <person name="Detter J.C."/>
            <person name="Han C."/>
            <person name="Tapia R."/>
            <person name="Land M."/>
            <person name="Hauser L."/>
            <person name="Kyrpides N."/>
            <person name="Ovchinnikova G."/>
            <person name="Mavrommatis K.M."/>
            <person name="Tiwari R.P."/>
            <person name="Howieson J.G."/>
            <person name="O'Hara G.W."/>
            <person name="Nandasena K.G."/>
            <person name="Woyke T."/>
        </authorList>
    </citation>
    <scope>NUCLEOTIDE SEQUENCE [LARGE SCALE GENOMIC DNA]</scope>
    <source>
        <strain evidence="4">LMG 24607 / HAMBI 3007 / WSM2075</strain>
    </source>
</reference>
<organism evidence="3 4">
    <name type="scientific">Mesorhizobium opportunistum (strain LMG 24607 / HAMBI 3007 / WSM2075)</name>
    <dbReference type="NCBI Taxonomy" id="536019"/>
    <lineage>
        <taxon>Bacteria</taxon>
        <taxon>Pseudomonadati</taxon>
        <taxon>Pseudomonadota</taxon>
        <taxon>Alphaproteobacteria</taxon>
        <taxon>Hyphomicrobiales</taxon>
        <taxon>Phyllobacteriaceae</taxon>
        <taxon>Mesorhizobium</taxon>
    </lineage>
</organism>
<dbReference type="SUPFAM" id="SSF51735">
    <property type="entry name" value="NAD(P)-binding Rossmann-fold domains"/>
    <property type="match status" value="1"/>
</dbReference>
<dbReference type="InterPro" id="IPR051783">
    <property type="entry name" value="NAD(P)-dependent_oxidoreduct"/>
</dbReference>
<dbReference type="EMBL" id="CP002279">
    <property type="protein sequence ID" value="AEH85841.1"/>
    <property type="molecule type" value="Genomic_DNA"/>
</dbReference>
<dbReference type="Proteomes" id="UP000001623">
    <property type="component" value="Chromosome"/>
</dbReference>
<sequence length="352" mass="37826">MTKIAILGANGRLGRVVAKAFVGAGFDVRAVTRTGKLPAGLKGATAIAGDALDREALIRATQGVDIIFNGLNPIYTDWGKCLPMAENVMAACHANGALHLFPGTVYNYGSPMPAVITEDTPFHPTTEKGRIRCAMEALFRSEADAGRVRTIVLRAGDFFGGTGSGSWFDLIVAAKIAKGIYTAPGPADLVHEWAYLPDFAVGFVALVKNLDKLGSYEALNFPGHAVTDLEIKAAAEKAVGRPLKTTSMPWWVLRAGSPFVAMWREIVSMSYLRFEPHRLASTRLEGIIGEIPAYAARPRCRRGPGGHRHRNGRNFGQDRLNAPPGAARHQILPISTSIKTTTSTTPRMPDGP</sequence>
<feature type="compositionally biased region" description="Basic residues" evidence="1">
    <location>
        <begin position="300"/>
        <end position="312"/>
    </location>
</feature>
<evidence type="ECO:0000313" key="4">
    <source>
        <dbReference type="Proteomes" id="UP000001623"/>
    </source>
</evidence>
<dbReference type="AlphaFoldDB" id="F7YGV7"/>
<evidence type="ECO:0000256" key="1">
    <source>
        <dbReference type="SAM" id="MobiDB-lite"/>
    </source>
</evidence>
<dbReference type="Gene3D" id="3.40.50.720">
    <property type="entry name" value="NAD(P)-binding Rossmann-like Domain"/>
    <property type="match status" value="1"/>
</dbReference>
<dbReference type="KEGG" id="mop:Mesop_1359"/>